<dbReference type="SUPFAM" id="SSF52540">
    <property type="entry name" value="P-loop containing nucleoside triphosphate hydrolases"/>
    <property type="match status" value="1"/>
</dbReference>
<reference evidence="11 12" key="1">
    <citation type="journal article" date="2014" name="Genome Announc.">
        <title>Draft genome sequences of six enterohepatic helicobacter species isolated from humans and one from rhesus macaques.</title>
        <authorList>
            <person name="Shen Z."/>
            <person name="Sheh A."/>
            <person name="Young S.K."/>
            <person name="Abouelliel A."/>
            <person name="Ward D.V."/>
            <person name="Earl A.M."/>
            <person name="Fox J.G."/>
        </authorList>
    </citation>
    <scope>NUCLEOTIDE SEQUENCE [LARGE SCALE GENOMIC DNA]</scope>
    <source>
        <strain evidence="11 12">MIT 99-5501</strain>
    </source>
</reference>
<dbReference type="GO" id="GO:0005886">
    <property type="term" value="C:plasma membrane"/>
    <property type="evidence" value="ECO:0007669"/>
    <property type="project" value="UniProtKB-SubCell"/>
</dbReference>
<organism evidence="11 12">
    <name type="scientific">Helicobacter macacae MIT 99-5501</name>
    <dbReference type="NCBI Taxonomy" id="1357400"/>
    <lineage>
        <taxon>Bacteria</taxon>
        <taxon>Pseudomonadati</taxon>
        <taxon>Campylobacterota</taxon>
        <taxon>Epsilonproteobacteria</taxon>
        <taxon>Campylobacterales</taxon>
        <taxon>Helicobacteraceae</taxon>
        <taxon>Helicobacter</taxon>
    </lineage>
</organism>
<sequence>MLTFLHKTAQNIASLVAKDSSNSIQKNTLEEVLIECDIDYEIIEQILSHLPSKITREELKREFEVILKSQNAKKNEQKESTENEESNDDFATRIKQSTPQNPLVSLIIGVNGAGKTTTIAKLAAHSLAQGKSTLLGAGDTFRAAANEQLKLWGERLGVGVVATKEGSDPSALAFSTIQSGLAKGIEHIIIDTAGRLPNQANLKAELEKILRVSKKALENDGVKRGQCQCVLILDGTQGSSALNQAKIFGESLKLDFAIVTKLDGSAKGGVIFSIAHILGLPIEFIGVGEKKEDLLAFDKNAYIEGLLDCIFPA</sequence>
<accession>V8C9I4</accession>
<dbReference type="RefSeq" id="WP_023927534.1">
    <property type="nucleotide sequence ID" value="NZ_KI669454.1"/>
</dbReference>
<keyword evidence="12" id="KW-1185">Reference proteome</keyword>
<evidence type="ECO:0000313" key="12">
    <source>
        <dbReference type="Proteomes" id="UP000018731"/>
    </source>
</evidence>
<keyword evidence="6" id="KW-0378">Hydrolase</keyword>
<dbReference type="Proteomes" id="UP000018731">
    <property type="component" value="Unassembled WGS sequence"/>
</dbReference>
<evidence type="ECO:0000256" key="3">
    <source>
        <dbReference type="ARBA" id="ARBA00022475"/>
    </source>
</evidence>
<dbReference type="Gene3D" id="3.40.50.300">
    <property type="entry name" value="P-loop containing nucleotide triphosphate hydrolases"/>
    <property type="match status" value="1"/>
</dbReference>
<keyword evidence="3" id="KW-1003">Cell membrane</keyword>
<comment type="similarity">
    <text evidence="2">Belongs to the GTP-binding SRP family.</text>
</comment>
<dbReference type="PANTHER" id="PTHR43134">
    <property type="entry name" value="SIGNAL RECOGNITION PARTICLE RECEPTOR SUBUNIT ALPHA"/>
    <property type="match status" value="1"/>
</dbReference>
<evidence type="ECO:0000256" key="4">
    <source>
        <dbReference type="ARBA" id="ARBA00022490"/>
    </source>
</evidence>
<protein>
    <submittedName>
        <fullName evidence="11">Signal recognition particle-docking protein FtsY</fullName>
    </submittedName>
</protein>
<dbReference type="GO" id="GO:0005525">
    <property type="term" value="F:GTP binding"/>
    <property type="evidence" value="ECO:0007669"/>
    <property type="project" value="UniProtKB-KW"/>
</dbReference>
<evidence type="ECO:0000256" key="2">
    <source>
        <dbReference type="ARBA" id="ARBA00008531"/>
    </source>
</evidence>
<dbReference type="EMBL" id="AZJI01000004">
    <property type="protein sequence ID" value="ETD24063.1"/>
    <property type="molecule type" value="Genomic_DNA"/>
</dbReference>
<evidence type="ECO:0000256" key="6">
    <source>
        <dbReference type="ARBA" id="ARBA00022801"/>
    </source>
</evidence>
<keyword evidence="8" id="KW-0472">Membrane</keyword>
<dbReference type="eggNOG" id="COG0552">
    <property type="taxonomic scope" value="Bacteria"/>
</dbReference>
<dbReference type="GO" id="GO:0006614">
    <property type="term" value="P:SRP-dependent cotranslational protein targeting to membrane"/>
    <property type="evidence" value="ECO:0007669"/>
    <property type="project" value="InterPro"/>
</dbReference>
<keyword evidence="7" id="KW-0342">GTP-binding</keyword>
<evidence type="ECO:0000256" key="1">
    <source>
        <dbReference type="ARBA" id="ARBA00004413"/>
    </source>
</evidence>
<name>V8C9I4_9HELI</name>
<proteinExistence type="inferred from homology"/>
<dbReference type="PATRIC" id="fig|1357400.3.peg.1117"/>
<dbReference type="SMART" id="SM00962">
    <property type="entry name" value="SRP54"/>
    <property type="match status" value="1"/>
</dbReference>
<dbReference type="PANTHER" id="PTHR43134:SF1">
    <property type="entry name" value="SIGNAL RECOGNITION PARTICLE RECEPTOR SUBUNIT ALPHA"/>
    <property type="match status" value="1"/>
</dbReference>
<evidence type="ECO:0000259" key="10">
    <source>
        <dbReference type="SMART" id="SM00962"/>
    </source>
</evidence>
<dbReference type="NCBIfam" id="TIGR00064">
    <property type="entry name" value="ftsY"/>
    <property type="match status" value="1"/>
</dbReference>
<dbReference type="Pfam" id="PF00448">
    <property type="entry name" value="SRP54"/>
    <property type="match status" value="1"/>
</dbReference>
<dbReference type="HOGENOM" id="CLU_009301_3_4_7"/>
<evidence type="ECO:0000256" key="9">
    <source>
        <dbReference type="ARBA" id="ARBA00023170"/>
    </source>
</evidence>
<gene>
    <name evidence="11" type="ORF">HMPREF2086_00810</name>
</gene>
<evidence type="ECO:0000256" key="5">
    <source>
        <dbReference type="ARBA" id="ARBA00022741"/>
    </source>
</evidence>
<evidence type="ECO:0000313" key="11">
    <source>
        <dbReference type="EMBL" id="ETD24063.1"/>
    </source>
</evidence>
<comment type="caution">
    <text evidence="11">The sequence shown here is derived from an EMBL/GenBank/DDBJ whole genome shotgun (WGS) entry which is preliminary data.</text>
</comment>
<dbReference type="GO" id="GO:0005047">
    <property type="term" value="F:signal recognition particle binding"/>
    <property type="evidence" value="ECO:0007669"/>
    <property type="project" value="TreeGrafter"/>
</dbReference>
<evidence type="ECO:0000256" key="8">
    <source>
        <dbReference type="ARBA" id="ARBA00023136"/>
    </source>
</evidence>
<keyword evidence="5" id="KW-0547">Nucleotide-binding</keyword>
<dbReference type="InterPro" id="IPR042101">
    <property type="entry name" value="SRP54_N_sf"/>
</dbReference>
<dbReference type="STRING" id="1357400.HMPREF2086_00810"/>
<dbReference type="InterPro" id="IPR004390">
    <property type="entry name" value="SR_rcpt_FtsY"/>
</dbReference>
<feature type="domain" description="SRP54-type proteins GTP-binding" evidence="10">
    <location>
        <begin position="102"/>
        <end position="308"/>
    </location>
</feature>
<evidence type="ECO:0000256" key="7">
    <source>
        <dbReference type="ARBA" id="ARBA00023134"/>
    </source>
</evidence>
<dbReference type="AlphaFoldDB" id="V8C9I4"/>
<dbReference type="Gene3D" id="1.20.120.140">
    <property type="entry name" value="Signal recognition particle SRP54, nucleotide-binding domain"/>
    <property type="match status" value="1"/>
</dbReference>
<dbReference type="InterPro" id="IPR000897">
    <property type="entry name" value="SRP54_GTPase_dom"/>
</dbReference>
<dbReference type="InterPro" id="IPR027417">
    <property type="entry name" value="P-loop_NTPase"/>
</dbReference>
<keyword evidence="4" id="KW-0963">Cytoplasm</keyword>
<keyword evidence="9" id="KW-0675">Receptor</keyword>
<dbReference type="GO" id="GO:0003924">
    <property type="term" value="F:GTPase activity"/>
    <property type="evidence" value="ECO:0007669"/>
    <property type="project" value="TreeGrafter"/>
</dbReference>
<comment type="subcellular location">
    <subcellularLocation>
        <location evidence="1">Cell membrane</location>
        <topology evidence="1">Peripheral membrane protein</topology>
        <orientation evidence="1">Cytoplasmic side</orientation>
    </subcellularLocation>
</comment>
<dbReference type="OrthoDB" id="9804720at2"/>